<proteinExistence type="predicted"/>
<reference evidence="1" key="1">
    <citation type="submission" date="2022-06" db="EMBL/GenBank/DDBJ databases">
        <title>A novel DMS-producing enzyme.</title>
        <authorList>
            <person name="Zhang Y."/>
        </authorList>
    </citation>
    <scope>NUCLEOTIDE SEQUENCE</scope>
    <source>
        <strain evidence="1">RT37</strain>
    </source>
</reference>
<dbReference type="Gene3D" id="3.90.550.10">
    <property type="entry name" value="Spore Coat Polysaccharide Biosynthesis Protein SpsA, Chain A"/>
    <property type="match status" value="1"/>
</dbReference>
<dbReference type="EMBL" id="CP098827">
    <property type="protein sequence ID" value="XBO69505.1"/>
    <property type="molecule type" value="Genomic_DNA"/>
</dbReference>
<dbReference type="SUPFAM" id="SSF53448">
    <property type="entry name" value="Nucleotide-diphospho-sugar transferases"/>
    <property type="match status" value="1"/>
</dbReference>
<dbReference type="InterPro" id="IPR029044">
    <property type="entry name" value="Nucleotide-diphossugar_trans"/>
</dbReference>
<protein>
    <recommendedName>
        <fullName evidence="2">Glycosyltransferase</fullName>
    </recommendedName>
</protein>
<sequence length="199" mass="22468">MTRIVCVLRSGGEYGTQHVQWLARQVDMLQCLSDVPVPGVPHIPLQHDWPGWWAKLELFRPDLPGDLLYLDLDTVVLGDLGPLIDATGGKTTMLSDFYKPDLPASGLMYIAQRDKAAVWNEWIRGPQHHMRRCRTPRRWGDQGFLASVLRPQRWQDIAPGRVVSYKAHCRSGLPATADVVCFHGTPRPWAAKADWIPPC</sequence>
<accession>A0AAU7KDM5</accession>
<evidence type="ECO:0000313" key="1">
    <source>
        <dbReference type="EMBL" id="XBO69505.1"/>
    </source>
</evidence>
<evidence type="ECO:0008006" key="2">
    <source>
        <dbReference type="Google" id="ProtNLM"/>
    </source>
</evidence>
<gene>
    <name evidence="1" type="ORF">NFG58_12800</name>
</gene>
<dbReference type="AlphaFoldDB" id="A0AAU7KDM5"/>
<dbReference type="RefSeq" id="WP_348826653.1">
    <property type="nucleotide sequence ID" value="NZ_CP098827.1"/>
</dbReference>
<name>A0AAU7KDM5_9GAMM</name>
<organism evidence="1">
    <name type="scientific">Halomonas sp. RT37</name>
    <dbReference type="NCBI Taxonomy" id="2950872"/>
    <lineage>
        <taxon>Bacteria</taxon>
        <taxon>Pseudomonadati</taxon>
        <taxon>Pseudomonadota</taxon>
        <taxon>Gammaproteobacteria</taxon>
        <taxon>Oceanospirillales</taxon>
        <taxon>Halomonadaceae</taxon>
        <taxon>Halomonas</taxon>
    </lineage>
</organism>